<dbReference type="KEGG" id="taw:EI545_03725"/>
<evidence type="ECO:0000313" key="4">
    <source>
        <dbReference type="EMBL" id="AZL58026.1"/>
    </source>
</evidence>
<evidence type="ECO:0000313" key="5">
    <source>
        <dbReference type="Proteomes" id="UP000282002"/>
    </source>
</evidence>
<dbReference type="OrthoDB" id="9771666at2"/>
<dbReference type="PANTHER" id="PTHR48081">
    <property type="entry name" value="AB HYDROLASE SUPERFAMILY PROTEIN C4A8.06C"/>
    <property type="match status" value="1"/>
</dbReference>
<feature type="domain" description="Alpha/beta hydrolase fold-3" evidence="3">
    <location>
        <begin position="79"/>
        <end position="182"/>
    </location>
</feature>
<dbReference type="RefSeq" id="WP_125324227.1">
    <property type="nucleotide sequence ID" value="NZ_CP034328.1"/>
</dbReference>
<reference evidence="4 5" key="1">
    <citation type="submission" date="2018-12" db="EMBL/GenBank/DDBJ databases">
        <title>Complete genome sequencing of Tabrizicola sp. K13M18.</title>
        <authorList>
            <person name="Bae J.-W."/>
        </authorList>
    </citation>
    <scope>NUCLEOTIDE SEQUENCE [LARGE SCALE GENOMIC DNA]</scope>
    <source>
        <strain evidence="4 5">K13M18</strain>
    </source>
</reference>
<evidence type="ECO:0000256" key="1">
    <source>
        <dbReference type="ARBA" id="ARBA00022801"/>
    </source>
</evidence>
<accession>A0A3S8U348</accession>
<dbReference type="AlphaFoldDB" id="A0A3S8U348"/>
<evidence type="ECO:0000259" key="3">
    <source>
        <dbReference type="Pfam" id="PF07859"/>
    </source>
</evidence>
<name>A0A3S8U348_9RHOB</name>
<organism evidence="4 5">
    <name type="scientific">Tabrizicola piscis</name>
    <dbReference type="NCBI Taxonomy" id="2494374"/>
    <lineage>
        <taxon>Bacteria</taxon>
        <taxon>Pseudomonadati</taxon>
        <taxon>Pseudomonadota</taxon>
        <taxon>Alphaproteobacteria</taxon>
        <taxon>Rhodobacterales</taxon>
        <taxon>Paracoccaceae</taxon>
        <taxon>Tabrizicola</taxon>
    </lineage>
</organism>
<dbReference type="Gene3D" id="3.40.50.1820">
    <property type="entry name" value="alpha/beta hydrolase"/>
    <property type="match status" value="1"/>
</dbReference>
<dbReference type="GO" id="GO:0016787">
    <property type="term" value="F:hydrolase activity"/>
    <property type="evidence" value="ECO:0007669"/>
    <property type="project" value="UniProtKB-KW"/>
</dbReference>
<keyword evidence="5" id="KW-1185">Reference proteome</keyword>
<evidence type="ECO:0000256" key="2">
    <source>
        <dbReference type="SAM" id="MobiDB-lite"/>
    </source>
</evidence>
<protein>
    <submittedName>
        <fullName evidence="4">Alpha/beta hydrolase</fullName>
    </submittedName>
</protein>
<dbReference type="SUPFAM" id="SSF53474">
    <property type="entry name" value="alpha/beta-Hydrolases"/>
    <property type="match status" value="1"/>
</dbReference>
<dbReference type="Proteomes" id="UP000282002">
    <property type="component" value="Chromosome"/>
</dbReference>
<dbReference type="InterPro" id="IPR029058">
    <property type="entry name" value="AB_hydrolase_fold"/>
</dbReference>
<dbReference type="PANTHER" id="PTHR48081:SF33">
    <property type="entry name" value="KYNURENINE FORMAMIDASE"/>
    <property type="match status" value="1"/>
</dbReference>
<feature type="region of interest" description="Disordered" evidence="2">
    <location>
        <begin position="1"/>
        <end position="20"/>
    </location>
</feature>
<keyword evidence="1 4" id="KW-0378">Hydrolase</keyword>
<dbReference type="Pfam" id="PF07859">
    <property type="entry name" value="Abhydrolase_3"/>
    <property type="match status" value="1"/>
</dbReference>
<gene>
    <name evidence="4" type="ORF">EI545_03725</name>
</gene>
<dbReference type="InterPro" id="IPR013094">
    <property type="entry name" value="AB_hydrolase_3"/>
</dbReference>
<sequence length="272" mass="29421">MADRGSDVRPPYRWPDPDRDYTNGAFIPGAADYPPRWQAKAEAFRAALGPRAELDLPYGPAPRQKLDLFLPEGPPRGAMVFVHGGYWHLFDKSHWSHLAAGVLARGFAVAMPGYTLAPEARISAMTAEIAKACWFVATRIAGPLVVTGHSAGGHLAARMACTDIALPLTRVVPISPLTELGPLMATTMNAKLRLDEAEAASESPARLGLRPEVAAHVWVGAAERPAFLWQARTLAEEWACPWTADADRHHFDVIDALTDPASLLVETLLGPL</sequence>
<dbReference type="EMBL" id="CP034328">
    <property type="protein sequence ID" value="AZL58026.1"/>
    <property type="molecule type" value="Genomic_DNA"/>
</dbReference>
<dbReference type="InterPro" id="IPR050300">
    <property type="entry name" value="GDXG_lipolytic_enzyme"/>
</dbReference>
<proteinExistence type="predicted"/>